<evidence type="ECO:0000256" key="1">
    <source>
        <dbReference type="ARBA" id="ARBA00004651"/>
    </source>
</evidence>
<evidence type="ECO:0000256" key="7">
    <source>
        <dbReference type="SAM" id="Phobius"/>
    </source>
</evidence>
<evidence type="ECO:0000256" key="2">
    <source>
        <dbReference type="ARBA" id="ARBA00022448"/>
    </source>
</evidence>
<feature type="transmembrane region" description="Helical" evidence="7">
    <location>
        <begin position="467"/>
        <end position="491"/>
    </location>
</feature>
<evidence type="ECO:0000256" key="3">
    <source>
        <dbReference type="ARBA" id="ARBA00022692"/>
    </source>
</evidence>
<name>A0ABW5GT08_9PSEU</name>
<dbReference type="PANTHER" id="PTHR42718:SF9">
    <property type="entry name" value="MAJOR FACILITATOR SUPERFAMILY MULTIDRUG TRANSPORTER MFSC"/>
    <property type="match status" value="1"/>
</dbReference>
<feature type="transmembrane region" description="Helical" evidence="7">
    <location>
        <begin position="81"/>
        <end position="99"/>
    </location>
</feature>
<dbReference type="Pfam" id="PF07690">
    <property type="entry name" value="MFS_1"/>
    <property type="match status" value="1"/>
</dbReference>
<dbReference type="RefSeq" id="WP_345407589.1">
    <property type="nucleotide sequence ID" value="NZ_BAABHG010000023.1"/>
</dbReference>
<evidence type="ECO:0000256" key="6">
    <source>
        <dbReference type="SAM" id="MobiDB-lite"/>
    </source>
</evidence>
<feature type="transmembrane region" description="Helical" evidence="7">
    <location>
        <begin position="229"/>
        <end position="249"/>
    </location>
</feature>
<evidence type="ECO:0000256" key="5">
    <source>
        <dbReference type="ARBA" id="ARBA00023136"/>
    </source>
</evidence>
<feature type="transmembrane region" description="Helical" evidence="7">
    <location>
        <begin position="167"/>
        <end position="186"/>
    </location>
</feature>
<keyword evidence="5 7" id="KW-0472">Membrane</keyword>
<reference evidence="10" key="1">
    <citation type="journal article" date="2019" name="Int. J. Syst. Evol. Microbiol.">
        <title>The Global Catalogue of Microorganisms (GCM) 10K type strain sequencing project: providing services to taxonomists for standard genome sequencing and annotation.</title>
        <authorList>
            <consortium name="The Broad Institute Genomics Platform"/>
            <consortium name="The Broad Institute Genome Sequencing Center for Infectious Disease"/>
            <person name="Wu L."/>
            <person name="Ma J."/>
        </authorList>
    </citation>
    <scope>NUCLEOTIDE SEQUENCE [LARGE SCALE GENOMIC DNA]</scope>
    <source>
        <strain evidence="10">CGMCC 4.7643</strain>
    </source>
</reference>
<feature type="transmembrane region" description="Helical" evidence="7">
    <location>
        <begin position="327"/>
        <end position="348"/>
    </location>
</feature>
<keyword evidence="10" id="KW-1185">Reference proteome</keyword>
<dbReference type="Gene3D" id="1.20.1250.20">
    <property type="entry name" value="MFS general substrate transporter like domains"/>
    <property type="match status" value="2"/>
</dbReference>
<feature type="transmembrane region" description="Helical" evidence="7">
    <location>
        <begin position="198"/>
        <end position="217"/>
    </location>
</feature>
<feature type="region of interest" description="Disordered" evidence="6">
    <location>
        <begin position="1"/>
        <end position="39"/>
    </location>
</feature>
<protein>
    <submittedName>
        <fullName evidence="9">MFS transporter</fullName>
    </submittedName>
</protein>
<dbReference type="InterPro" id="IPR011701">
    <property type="entry name" value="MFS"/>
</dbReference>
<dbReference type="PROSITE" id="PS50850">
    <property type="entry name" value="MFS"/>
    <property type="match status" value="1"/>
</dbReference>
<dbReference type="PANTHER" id="PTHR42718">
    <property type="entry name" value="MAJOR FACILITATOR SUPERFAMILY MULTIDRUG TRANSPORTER MFSC"/>
    <property type="match status" value="1"/>
</dbReference>
<evidence type="ECO:0000313" key="9">
    <source>
        <dbReference type="EMBL" id="MFD2464084.1"/>
    </source>
</evidence>
<feature type="transmembrane region" description="Helical" evidence="7">
    <location>
        <begin position="369"/>
        <end position="388"/>
    </location>
</feature>
<evidence type="ECO:0000256" key="4">
    <source>
        <dbReference type="ARBA" id="ARBA00022989"/>
    </source>
</evidence>
<accession>A0ABW5GT08</accession>
<keyword evidence="3 7" id="KW-0812">Transmembrane</keyword>
<comment type="subcellular location">
    <subcellularLocation>
        <location evidence="1">Cell membrane</location>
        <topology evidence="1">Multi-pass membrane protein</topology>
    </subcellularLocation>
</comment>
<feature type="transmembrane region" description="Helical" evidence="7">
    <location>
        <begin position="437"/>
        <end position="455"/>
    </location>
</feature>
<keyword evidence="4 7" id="KW-1133">Transmembrane helix</keyword>
<comment type="caution">
    <text evidence="9">The sequence shown here is derived from an EMBL/GenBank/DDBJ whole genome shotgun (WGS) entry which is preliminary data.</text>
</comment>
<gene>
    <name evidence="9" type="ORF">ACFSYJ_36080</name>
</gene>
<organism evidence="9 10">
    <name type="scientific">Amycolatopsis samaneae</name>
    <dbReference type="NCBI Taxonomy" id="664691"/>
    <lineage>
        <taxon>Bacteria</taxon>
        <taxon>Bacillati</taxon>
        <taxon>Actinomycetota</taxon>
        <taxon>Actinomycetes</taxon>
        <taxon>Pseudonocardiales</taxon>
        <taxon>Pseudonocardiaceae</taxon>
        <taxon>Amycolatopsis</taxon>
    </lineage>
</organism>
<feature type="transmembrane region" description="Helical" evidence="7">
    <location>
        <begin position="111"/>
        <end position="130"/>
    </location>
</feature>
<dbReference type="SUPFAM" id="SSF103473">
    <property type="entry name" value="MFS general substrate transporter"/>
    <property type="match status" value="2"/>
</dbReference>
<feature type="transmembrane region" description="Helical" evidence="7">
    <location>
        <begin position="394"/>
        <end position="416"/>
    </location>
</feature>
<sequence length="511" mass="52166">MDDTRMGATVMGSASTRTDGTRKNRPANGEADERKPGIPPASRALLPGLTLACLVVAIVSSLGAPLIPTIASENHVSLTDAQWSLTITLLVASVAAPVMGRLGDGPRRRQVFLLSLVAMMLGGVLAALPVGFGPFLAGRGLQGLGLGLTPLAIATAREALPPERMRAGVAMLSTTTAVGVGLGYPVTGLLAKAGGLHLAYWFGAAVAAAALLVSWRVVPASARRHQERLDIVGGALLGAGLAGLLLALSKGGQWGWGSGPVLGILVAAAVVLALWVWWELRVAHPLVALRLLGARAVLTASVTTLLAAVGMYLLISPVTTFVQTPGSTGYGLGGTVVVAGLALVPFSATSYLTTRVVPWLVRRTSYEAVLPLSAAMMLGSMVLFSLARDNIGEIMVVMAVAGAGTGSVFAVMPGYLMRAVPAQETSSAMSFNQILRTVGYSAGGALGATILQAHIAPGESFPADSGYTTIGVIACAGWVLTAAAAILLPLVRRPHPAPDSAADGKASPPRR</sequence>
<dbReference type="InterPro" id="IPR020846">
    <property type="entry name" value="MFS_dom"/>
</dbReference>
<dbReference type="EMBL" id="JBHUKU010000024">
    <property type="protein sequence ID" value="MFD2464084.1"/>
    <property type="molecule type" value="Genomic_DNA"/>
</dbReference>
<feature type="transmembrane region" description="Helical" evidence="7">
    <location>
        <begin position="261"/>
        <end position="280"/>
    </location>
</feature>
<feature type="transmembrane region" description="Helical" evidence="7">
    <location>
        <begin position="44"/>
        <end position="69"/>
    </location>
</feature>
<evidence type="ECO:0000313" key="10">
    <source>
        <dbReference type="Proteomes" id="UP001597419"/>
    </source>
</evidence>
<feature type="transmembrane region" description="Helical" evidence="7">
    <location>
        <begin position="292"/>
        <end position="315"/>
    </location>
</feature>
<evidence type="ECO:0000259" key="8">
    <source>
        <dbReference type="PROSITE" id="PS50850"/>
    </source>
</evidence>
<proteinExistence type="predicted"/>
<keyword evidence="2" id="KW-0813">Transport</keyword>
<dbReference type="Proteomes" id="UP001597419">
    <property type="component" value="Unassembled WGS sequence"/>
</dbReference>
<dbReference type="InterPro" id="IPR036259">
    <property type="entry name" value="MFS_trans_sf"/>
</dbReference>
<feature type="transmembrane region" description="Helical" evidence="7">
    <location>
        <begin position="136"/>
        <end position="155"/>
    </location>
</feature>
<feature type="domain" description="Major facilitator superfamily (MFS) profile" evidence="8">
    <location>
        <begin position="45"/>
        <end position="492"/>
    </location>
</feature>